<proteinExistence type="predicted"/>
<name>A0AAE0Y1I8_9GAST</name>
<gene>
    <name evidence="1" type="ORF">RRG08_020332</name>
</gene>
<sequence length="180" mass="19894">MCSAALMQQQAQTSHQVHGEIDTTTMSRQHFTALQQLVNQLMEGLEVKVETMQKDRNKKGSLKYHNSSPNIMFVPSSPSSEKNLIKMTNPIVPSSEINLIIMASPMVPSSEINLIIMASPMVPSSEINLIKMTNPMVPSSEINLIKMTNPVVPSSEINLIKMANPVALSREIIALKWPTL</sequence>
<reference evidence="1" key="1">
    <citation type="journal article" date="2023" name="G3 (Bethesda)">
        <title>A reference genome for the long-term kleptoplast-retaining sea slug Elysia crispata morphotype clarki.</title>
        <authorList>
            <person name="Eastman K.E."/>
            <person name="Pendleton A.L."/>
            <person name="Shaikh M.A."/>
            <person name="Suttiyut T."/>
            <person name="Ogas R."/>
            <person name="Tomko P."/>
            <person name="Gavelis G."/>
            <person name="Widhalm J.R."/>
            <person name="Wisecaver J.H."/>
        </authorList>
    </citation>
    <scope>NUCLEOTIDE SEQUENCE</scope>
    <source>
        <strain evidence="1">ECLA1</strain>
    </source>
</reference>
<organism evidence="1 2">
    <name type="scientific">Elysia crispata</name>
    <name type="common">lettuce slug</name>
    <dbReference type="NCBI Taxonomy" id="231223"/>
    <lineage>
        <taxon>Eukaryota</taxon>
        <taxon>Metazoa</taxon>
        <taxon>Spiralia</taxon>
        <taxon>Lophotrochozoa</taxon>
        <taxon>Mollusca</taxon>
        <taxon>Gastropoda</taxon>
        <taxon>Heterobranchia</taxon>
        <taxon>Euthyneura</taxon>
        <taxon>Panpulmonata</taxon>
        <taxon>Sacoglossa</taxon>
        <taxon>Placobranchoidea</taxon>
        <taxon>Plakobranchidae</taxon>
        <taxon>Elysia</taxon>
    </lineage>
</organism>
<protein>
    <submittedName>
        <fullName evidence="1">Uncharacterized protein</fullName>
    </submittedName>
</protein>
<dbReference type="EMBL" id="JAWDGP010007200">
    <property type="protein sequence ID" value="KAK3728181.1"/>
    <property type="molecule type" value="Genomic_DNA"/>
</dbReference>
<comment type="caution">
    <text evidence="1">The sequence shown here is derived from an EMBL/GenBank/DDBJ whole genome shotgun (WGS) entry which is preliminary data.</text>
</comment>
<evidence type="ECO:0000313" key="2">
    <source>
        <dbReference type="Proteomes" id="UP001283361"/>
    </source>
</evidence>
<dbReference type="Proteomes" id="UP001283361">
    <property type="component" value="Unassembled WGS sequence"/>
</dbReference>
<dbReference type="AlphaFoldDB" id="A0AAE0Y1I8"/>
<evidence type="ECO:0000313" key="1">
    <source>
        <dbReference type="EMBL" id="KAK3728181.1"/>
    </source>
</evidence>
<keyword evidence="2" id="KW-1185">Reference proteome</keyword>
<accession>A0AAE0Y1I8</accession>